<dbReference type="PROSITE" id="PS50096">
    <property type="entry name" value="IQ"/>
    <property type="match status" value="2"/>
</dbReference>
<evidence type="ECO:0000259" key="5">
    <source>
        <dbReference type="Pfam" id="PF13178"/>
    </source>
</evidence>
<sequence length="580" mass="63510">MGKKGGWLSAVKKAFSPSKDGDKEAKTAKDQQKNGSKEKKRWGFGRSLQSLGSNTPPQDAFKESRSKSGKPLALAERPYTYTEDEQNKHAMAVAAATAAAAEAAVAAAQAAAEVVRLTGGARGSFYGGWSQEEQAAVKIQAAFRGYLARRALRALKGLVRLQALVRGHTVRRQATVTLRCMQALVRVQARVRERRTKMSEERQVAHQDLWQKQQQRICDTASRRSMSDASQKDDWDDSAQSLDEVHSKLLLKQEAASKRERALAYAFSHQLWKSAPNSEGTQLTSEQVSPRLDWSWLERWMAGRSWDGRPIDKDVPEVSSVKSVEEIQVDTGSIKNRASFSAQGRASPSISTPPSKLSKQSGHNHSPTTPQTSNKLMTGNGGRSASPRSNRGLEEDGSATARSTPSLVSAPTRFSSRQSVASSSVRDDESLVSFSTVPSYMATTQSSKAKTRSQSTPKQRPATLEDPLSSAKKRLSFPQADSTVSASGPLKSARPPGPQRSPSLKGHSGPLNKAMKMQTMMIAADYGTVQRSRTTFEAVDSRSNVVTWFFVSMVGRRANLMWFLFLCALSLDLNRLLLLF</sequence>
<dbReference type="Gene3D" id="1.20.5.190">
    <property type="match status" value="1"/>
</dbReference>
<dbReference type="Pfam" id="PF13178">
    <property type="entry name" value="DUF4005"/>
    <property type="match status" value="1"/>
</dbReference>
<feature type="compositionally biased region" description="Basic and acidic residues" evidence="4">
    <location>
        <begin position="306"/>
        <end position="316"/>
    </location>
</feature>
<keyword evidence="1" id="KW-0112">Calmodulin-binding</keyword>
<evidence type="ECO:0000256" key="1">
    <source>
        <dbReference type="ARBA" id="ARBA00022860"/>
    </source>
</evidence>
<feature type="compositionally biased region" description="Polar residues" evidence="4">
    <location>
        <begin position="400"/>
        <end position="414"/>
    </location>
</feature>
<evidence type="ECO:0000256" key="3">
    <source>
        <dbReference type="ARBA" id="ARBA00024378"/>
    </source>
</evidence>
<protein>
    <recommendedName>
        <fullName evidence="5">DUF4005 domain-containing protein</fullName>
    </recommendedName>
</protein>
<feature type="compositionally biased region" description="Polar residues" evidence="4">
    <location>
        <begin position="47"/>
        <end position="57"/>
    </location>
</feature>
<reference evidence="6" key="1">
    <citation type="submission" date="2021-01" db="EMBL/GenBank/DDBJ databases">
        <title>Adiantum capillus-veneris genome.</title>
        <authorList>
            <person name="Fang Y."/>
            <person name="Liao Q."/>
        </authorList>
    </citation>
    <scope>NUCLEOTIDE SEQUENCE</scope>
    <source>
        <strain evidence="6">H3</strain>
        <tissue evidence="6">Leaf</tissue>
    </source>
</reference>
<comment type="caution">
    <text evidence="6">The sequence shown here is derived from an EMBL/GenBank/DDBJ whole genome shotgun (WGS) entry which is preliminary data.</text>
</comment>
<feature type="compositionally biased region" description="Basic and acidic residues" evidence="4">
    <location>
        <begin position="19"/>
        <end position="37"/>
    </location>
</feature>
<feature type="compositionally biased region" description="Polar residues" evidence="4">
    <location>
        <begin position="432"/>
        <end position="458"/>
    </location>
</feature>
<dbReference type="OrthoDB" id="1923765at2759"/>
<dbReference type="Pfam" id="PF00612">
    <property type="entry name" value="IQ"/>
    <property type="match status" value="1"/>
</dbReference>
<dbReference type="EMBL" id="JABFUD020000006">
    <property type="protein sequence ID" value="KAI5078305.1"/>
    <property type="molecule type" value="Genomic_DNA"/>
</dbReference>
<evidence type="ECO:0000313" key="6">
    <source>
        <dbReference type="EMBL" id="KAI5078305.1"/>
    </source>
</evidence>
<gene>
    <name evidence="6" type="ORF">GOP47_0005976</name>
</gene>
<dbReference type="GO" id="GO:0005516">
    <property type="term" value="F:calmodulin binding"/>
    <property type="evidence" value="ECO:0007669"/>
    <property type="project" value="UniProtKB-KW"/>
</dbReference>
<dbReference type="PANTHER" id="PTHR32295">
    <property type="entry name" value="IQ-DOMAIN 5-RELATED"/>
    <property type="match status" value="1"/>
</dbReference>
<evidence type="ECO:0000256" key="4">
    <source>
        <dbReference type="SAM" id="MobiDB-lite"/>
    </source>
</evidence>
<comment type="similarity">
    <text evidence="2">Belongs to the IQD family.</text>
</comment>
<organism evidence="6 7">
    <name type="scientific">Adiantum capillus-veneris</name>
    <name type="common">Maidenhair fern</name>
    <dbReference type="NCBI Taxonomy" id="13818"/>
    <lineage>
        <taxon>Eukaryota</taxon>
        <taxon>Viridiplantae</taxon>
        <taxon>Streptophyta</taxon>
        <taxon>Embryophyta</taxon>
        <taxon>Tracheophyta</taxon>
        <taxon>Polypodiopsida</taxon>
        <taxon>Polypodiidae</taxon>
        <taxon>Polypodiales</taxon>
        <taxon>Pteridineae</taxon>
        <taxon>Pteridaceae</taxon>
        <taxon>Vittarioideae</taxon>
        <taxon>Adiantum</taxon>
    </lineage>
</organism>
<feature type="region of interest" description="Disordered" evidence="4">
    <location>
        <begin position="306"/>
        <end position="511"/>
    </location>
</feature>
<comment type="subunit">
    <text evidence="3">Binds to multiple calmodulin (CaM) in the presence of Ca(2+) and CaM-like proteins.</text>
</comment>
<feature type="region of interest" description="Disordered" evidence="4">
    <location>
        <begin position="1"/>
        <end position="73"/>
    </location>
</feature>
<evidence type="ECO:0000256" key="2">
    <source>
        <dbReference type="ARBA" id="ARBA00024341"/>
    </source>
</evidence>
<proteinExistence type="inferred from homology"/>
<feature type="compositionally biased region" description="Low complexity" evidence="4">
    <location>
        <begin position="415"/>
        <end position="424"/>
    </location>
</feature>
<accession>A0A9D4V2K8</accession>
<name>A0A9D4V2K8_ADICA</name>
<dbReference type="SMART" id="SM00015">
    <property type="entry name" value="IQ"/>
    <property type="match status" value="2"/>
</dbReference>
<dbReference type="InterPro" id="IPR025064">
    <property type="entry name" value="DUF4005"/>
</dbReference>
<dbReference type="PANTHER" id="PTHR32295:SF6">
    <property type="entry name" value="PROTEIN IQ-DOMAIN 18"/>
    <property type="match status" value="1"/>
</dbReference>
<keyword evidence="7" id="KW-1185">Reference proteome</keyword>
<evidence type="ECO:0000313" key="7">
    <source>
        <dbReference type="Proteomes" id="UP000886520"/>
    </source>
</evidence>
<dbReference type="InterPro" id="IPR000048">
    <property type="entry name" value="IQ_motif_EF-hand-BS"/>
</dbReference>
<feature type="compositionally biased region" description="Polar residues" evidence="4">
    <location>
        <begin position="330"/>
        <end position="377"/>
    </location>
</feature>
<dbReference type="CDD" id="cd23767">
    <property type="entry name" value="IQCD"/>
    <property type="match status" value="1"/>
</dbReference>
<dbReference type="AlphaFoldDB" id="A0A9D4V2K8"/>
<dbReference type="Proteomes" id="UP000886520">
    <property type="component" value="Chromosome 6"/>
</dbReference>
<feature type="domain" description="DUF4005" evidence="5">
    <location>
        <begin position="386"/>
        <end position="486"/>
    </location>
</feature>